<dbReference type="OrthoDB" id="360653at2759"/>
<accession>A0A9Q1KTP7</accession>
<feature type="domain" description="U3 small nucleolar RNA-associated protein 20" evidence="2">
    <location>
        <begin position="141"/>
        <end position="356"/>
    </location>
</feature>
<dbReference type="InterPro" id="IPR052575">
    <property type="entry name" value="SSU_processome_comp_20"/>
</dbReference>
<dbReference type="InterPro" id="IPR011989">
    <property type="entry name" value="ARM-like"/>
</dbReference>
<feature type="signal peptide" evidence="1">
    <location>
        <begin position="1"/>
        <end position="22"/>
    </location>
</feature>
<keyword evidence="1" id="KW-0732">Signal</keyword>
<protein>
    <recommendedName>
        <fullName evidence="2">U3 small nucleolar RNA-associated protein 20 domain-containing protein</fullName>
    </recommendedName>
</protein>
<dbReference type="SUPFAM" id="SSF48371">
    <property type="entry name" value="ARM repeat"/>
    <property type="match status" value="1"/>
</dbReference>
<dbReference type="InterPro" id="IPR046523">
    <property type="entry name" value="UTP20_dom"/>
</dbReference>
<dbReference type="Proteomes" id="UP001153076">
    <property type="component" value="Unassembled WGS sequence"/>
</dbReference>
<gene>
    <name evidence="3" type="ORF">Cgig2_001316</name>
</gene>
<dbReference type="GO" id="GO:0032040">
    <property type="term" value="C:small-subunit processome"/>
    <property type="evidence" value="ECO:0007669"/>
    <property type="project" value="TreeGrafter"/>
</dbReference>
<dbReference type="AlphaFoldDB" id="A0A9Q1KTP7"/>
<evidence type="ECO:0000313" key="3">
    <source>
        <dbReference type="EMBL" id="KAJ8449660.1"/>
    </source>
</evidence>
<dbReference type="InterPro" id="IPR016024">
    <property type="entry name" value="ARM-type_fold"/>
</dbReference>
<dbReference type="EMBL" id="JAKOGI010000019">
    <property type="protein sequence ID" value="KAJ8449660.1"/>
    <property type="molecule type" value="Genomic_DNA"/>
</dbReference>
<sequence>MLKRVFIPLFFSILFDVQTGQAEHLRSACINALASVSGQLRWNSYYDLLMRCFRDMTKKPDREKVLIRLVCSILDHFHFSETCSIEDAKIASSDVMDQDPMASAEVVVPVKSANSVKFSEIQSCLVSTVLPKLQKLLVSDSAKVNVNISLAMLKVLKILPSDTMESQLPSIIYRISNFLKNCLDSIRDESRSALAACLKVLGFEYLPSIVGALRATLKRGFEVHVLGYTLHFILSKGLPDSEGGKVDCCFNELLCVIDNDIFGEVAEQKDVVKIASKMKETKKQRSFDTLKLIAQIITFRTHGLKLLSPVTARLRKHLTQKVKLKLETMLNCIAEGIEKNPSVDQTDLFVFIYGLIDDWVSQENRKTEISPDCMSAKVKLIETSSEMVDKSCTGNEPFCSHLITVFALGLLHNRLRNIKFSRDKDKLVSMLDPFIKLLTSCLSSKYEEVVSVALKCIFPLIRLPLPSLESQADKIKGKLLDIAQSSANVDSPITQSCLKLYEHATGREAVLEMLGTIIKRFPESVINQQSQMLFVHLVVALANDHDNQVRSLIGIVIKRLISRISSQSLHSILEYCLAWYLGEKQHLWSTSAQVLGFVVEVMRRGFQKHISKILPVMRKIIQSAVAVLNDTQLNIFDQETIPFWKEAYYTLVLLEKILMQFPDLLVARDVEDIWQSISEFLMHPHPWICNISSRLVALYFEQMEKQGKKVGTTCLTSTSRMFLIASSLCCLIKAQLPDEGARGHVKRNLAYAICGIQLLLHQTAHKDPRTFWSSLDPCEQGCFLKACRLLGAKEGRSIEASFTYGLDKFDQKDENDISCILVSGLLKVVGKTAFHTEDIQTKTIVGSLKLIAMQMSQEDCQKHAFQLLLPIYKLCEGFSGKIVSDDVKQRAEKARRKIEEALGYQKFVQAYGQIRHSLGERRDKRKREEKVMAAVDPTKNAKRKLRISAKHKAHKKRKIMAMKMGRRIPL</sequence>
<evidence type="ECO:0000259" key="2">
    <source>
        <dbReference type="Pfam" id="PF20416"/>
    </source>
</evidence>
<evidence type="ECO:0000256" key="1">
    <source>
        <dbReference type="SAM" id="SignalP"/>
    </source>
</evidence>
<comment type="caution">
    <text evidence="3">The sequence shown here is derived from an EMBL/GenBank/DDBJ whole genome shotgun (WGS) entry which is preliminary data.</text>
</comment>
<organism evidence="3 4">
    <name type="scientific">Carnegiea gigantea</name>
    <dbReference type="NCBI Taxonomy" id="171969"/>
    <lineage>
        <taxon>Eukaryota</taxon>
        <taxon>Viridiplantae</taxon>
        <taxon>Streptophyta</taxon>
        <taxon>Embryophyta</taxon>
        <taxon>Tracheophyta</taxon>
        <taxon>Spermatophyta</taxon>
        <taxon>Magnoliopsida</taxon>
        <taxon>eudicotyledons</taxon>
        <taxon>Gunneridae</taxon>
        <taxon>Pentapetalae</taxon>
        <taxon>Caryophyllales</taxon>
        <taxon>Cactineae</taxon>
        <taxon>Cactaceae</taxon>
        <taxon>Cactoideae</taxon>
        <taxon>Echinocereeae</taxon>
        <taxon>Carnegiea</taxon>
    </lineage>
</organism>
<name>A0A9Q1KTP7_9CARY</name>
<keyword evidence="4" id="KW-1185">Reference proteome</keyword>
<feature type="chain" id="PRO_5040320172" description="U3 small nucleolar RNA-associated protein 20 domain-containing protein" evidence="1">
    <location>
        <begin position="23"/>
        <end position="970"/>
    </location>
</feature>
<dbReference type="GO" id="GO:0030686">
    <property type="term" value="C:90S preribosome"/>
    <property type="evidence" value="ECO:0007669"/>
    <property type="project" value="TreeGrafter"/>
</dbReference>
<dbReference type="Pfam" id="PF20416">
    <property type="entry name" value="UTP20"/>
    <property type="match status" value="1"/>
</dbReference>
<dbReference type="Gene3D" id="1.25.10.10">
    <property type="entry name" value="Leucine-rich Repeat Variant"/>
    <property type="match status" value="2"/>
</dbReference>
<dbReference type="PANTHER" id="PTHR17695:SF11">
    <property type="entry name" value="SMALL SUBUNIT PROCESSOME COMPONENT 20 HOMOLOG"/>
    <property type="match status" value="1"/>
</dbReference>
<evidence type="ECO:0000313" key="4">
    <source>
        <dbReference type="Proteomes" id="UP001153076"/>
    </source>
</evidence>
<proteinExistence type="predicted"/>
<reference evidence="3" key="1">
    <citation type="submission" date="2022-04" db="EMBL/GenBank/DDBJ databases">
        <title>Carnegiea gigantea Genome sequencing and assembly v2.</title>
        <authorList>
            <person name="Copetti D."/>
            <person name="Sanderson M.J."/>
            <person name="Burquez A."/>
            <person name="Wojciechowski M.F."/>
        </authorList>
    </citation>
    <scope>NUCLEOTIDE SEQUENCE</scope>
    <source>
        <strain evidence="3">SGP5-SGP5p</strain>
        <tissue evidence="3">Aerial part</tissue>
    </source>
</reference>
<dbReference type="PANTHER" id="PTHR17695">
    <property type="entry name" value="SMALL SUBUNIT PROCESSOME COMPONENT 20 HOMOLOG"/>
    <property type="match status" value="1"/>
</dbReference>